<name>A0A1V6C4K0_UNCT6</name>
<dbReference type="InterPro" id="IPR036049">
    <property type="entry name" value="Ribosomal_uL29_sf"/>
</dbReference>
<reference evidence="6" key="1">
    <citation type="submission" date="2017-02" db="EMBL/GenBank/DDBJ databases">
        <title>Delving into the versatile metabolic prowess of the omnipresent phylum Bacteroidetes.</title>
        <authorList>
            <person name="Nobu M.K."/>
            <person name="Mei R."/>
            <person name="Narihiro T."/>
            <person name="Kuroda K."/>
            <person name="Liu W.-T."/>
        </authorList>
    </citation>
    <scope>NUCLEOTIDE SEQUENCE</scope>
    <source>
        <strain evidence="6">ADurb.Bin131</strain>
    </source>
</reference>
<protein>
    <recommendedName>
        <fullName evidence="4 5">Large ribosomal subunit protein uL29</fullName>
    </recommendedName>
</protein>
<dbReference type="GO" id="GO:0006412">
    <property type="term" value="P:translation"/>
    <property type="evidence" value="ECO:0007669"/>
    <property type="project" value="UniProtKB-UniRule"/>
</dbReference>
<accession>A0A1V6C4K0</accession>
<evidence type="ECO:0000313" key="6">
    <source>
        <dbReference type="EMBL" id="OQB71785.1"/>
    </source>
</evidence>
<dbReference type="EMBL" id="MWDQ01000150">
    <property type="protein sequence ID" value="OQB71785.1"/>
    <property type="molecule type" value="Genomic_DNA"/>
</dbReference>
<dbReference type="Pfam" id="PF00831">
    <property type="entry name" value="Ribosomal_L29"/>
    <property type="match status" value="1"/>
</dbReference>
<proteinExistence type="inferred from homology"/>
<dbReference type="AlphaFoldDB" id="A0A1V6C4K0"/>
<evidence type="ECO:0000256" key="3">
    <source>
        <dbReference type="ARBA" id="ARBA00023274"/>
    </source>
</evidence>
<dbReference type="GO" id="GO:0003735">
    <property type="term" value="F:structural constituent of ribosome"/>
    <property type="evidence" value="ECO:0007669"/>
    <property type="project" value="InterPro"/>
</dbReference>
<dbReference type="SUPFAM" id="SSF46561">
    <property type="entry name" value="Ribosomal protein L29 (L29p)"/>
    <property type="match status" value="1"/>
</dbReference>
<gene>
    <name evidence="5 6" type="primary">rpmC</name>
    <name evidence="6" type="ORF">BWX89_01706</name>
</gene>
<keyword evidence="3 5" id="KW-0687">Ribonucleoprotein</keyword>
<dbReference type="GO" id="GO:1990904">
    <property type="term" value="C:ribonucleoprotein complex"/>
    <property type="evidence" value="ECO:0007669"/>
    <property type="project" value="UniProtKB-KW"/>
</dbReference>
<evidence type="ECO:0000256" key="1">
    <source>
        <dbReference type="ARBA" id="ARBA00009254"/>
    </source>
</evidence>
<evidence type="ECO:0000256" key="4">
    <source>
        <dbReference type="ARBA" id="ARBA00035204"/>
    </source>
</evidence>
<comment type="similarity">
    <text evidence="1 5">Belongs to the universal ribosomal protein uL29 family.</text>
</comment>
<dbReference type="HAMAP" id="MF_00374">
    <property type="entry name" value="Ribosomal_uL29"/>
    <property type="match status" value="1"/>
</dbReference>
<dbReference type="Proteomes" id="UP000485562">
    <property type="component" value="Unassembled WGS sequence"/>
</dbReference>
<comment type="caution">
    <text evidence="6">The sequence shown here is derived from an EMBL/GenBank/DDBJ whole genome shotgun (WGS) entry which is preliminary data.</text>
</comment>
<organism evidence="6">
    <name type="scientific">candidate division TA06 bacterium ADurb.Bin131</name>
    <dbReference type="NCBI Taxonomy" id="1852827"/>
    <lineage>
        <taxon>Bacteria</taxon>
        <taxon>Bacteria division TA06</taxon>
    </lineage>
</organism>
<dbReference type="NCBIfam" id="TIGR00012">
    <property type="entry name" value="L29"/>
    <property type="match status" value="1"/>
</dbReference>
<sequence>MKKQDFDELKELSIQELEQKRMEVAKRLFDQRVQVRLGQMKNVRILRNLRKDIAQLNTLIQQKRMKNQRGTNGAK</sequence>
<dbReference type="InterPro" id="IPR001854">
    <property type="entry name" value="Ribosomal_uL29"/>
</dbReference>
<dbReference type="GO" id="GO:0005840">
    <property type="term" value="C:ribosome"/>
    <property type="evidence" value="ECO:0007669"/>
    <property type="project" value="UniProtKB-KW"/>
</dbReference>
<dbReference type="Gene3D" id="1.10.287.310">
    <property type="match status" value="1"/>
</dbReference>
<keyword evidence="2 5" id="KW-0689">Ribosomal protein</keyword>
<evidence type="ECO:0000256" key="2">
    <source>
        <dbReference type="ARBA" id="ARBA00022980"/>
    </source>
</evidence>
<evidence type="ECO:0000256" key="5">
    <source>
        <dbReference type="HAMAP-Rule" id="MF_00374"/>
    </source>
</evidence>